<dbReference type="SUPFAM" id="SSF53335">
    <property type="entry name" value="S-adenosyl-L-methionine-dependent methyltransferases"/>
    <property type="match status" value="1"/>
</dbReference>
<evidence type="ECO:0000256" key="5">
    <source>
        <dbReference type="ARBA" id="ARBA00022691"/>
    </source>
</evidence>
<dbReference type="Gene3D" id="3.40.50.150">
    <property type="entry name" value="Vaccinia Virus protein VP39"/>
    <property type="match status" value="1"/>
</dbReference>
<evidence type="ECO:0000256" key="3">
    <source>
        <dbReference type="ARBA" id="ARBA00022603"/>
    </source>
</evidence>
<evidence type="ECO:0000259" key="9">
    <source>
        <dbReference type="Pfam" id="PF02384"/>
    </source>
</evidence>
<reference evidence="12" key="1">
    <citation type="submission" date="2015-04" db="EMBL/GenBank/DDBJ databases">
        <title>Physiological reanalysis, assessment of diazotrophy, and genome sequences of multiple isolates of Streptomyces thermoautotrophicus.</title>
        <authorList>
            <person name="MacKellar D.C."/>
            <person name="Lieber L."/>
            <person name="Norman J."/>
            <person name="Bolger A."/>
            <person name="Tobin C."/>
            <person name="Murray J.W."/>
            <person name="Chang R."/>
            <person name="Ford T."/>
            <person name="Nguyen P.Q."/>
            <person name="Woodward J."/>
            <person name="Permingeat H."/>
            <person name="Joshi N.S."/>
            <person name="Silver P.A."/>
            <person name="Usadel B."/>
            <person name="Rutherford A.W."/>
            <person name="Friesen M."/>
            <person name="Prell J."/>
        </authorList>
    </citation>
    <scope>NUCLEOTIDE SEQUENCE [LARGE SCALE GENOMIC DNA]</scope>
    <source>
        <strain evidence="12">H1</strain>
    </source>
</reference>
<dbReference type="GO" id="GO:0003677">
    <property type="term" value="F:DNA binding"/>
    <property type="evidence" value="ECO:0007669"/>
    <property type="project" value="InterPro"/>
</dbReference>
<dbReference type="InterPro" id="IPR029063">
    <property type="entry name" value="SAM-dependent_MTases_sf"/>
</dbReference>
<keyword evidence="4" id="KW-0808">Transferase</keyword>
<evidence type="ECO:0000256" key="1">
    <source>
        <dbReference type="ARBA" id="ARBA00006594"/>
    </source>
</evidence>
<comment type="similarity">
    <text evidence="1">Belongs to the N(4)/N(6)-methyltransferase family.</text>
</comment>
<dbReference type="Gene3D" id="1.20.1260.30">
    <property type="match status" value="1"/>
</dbReference>
<evidence type="ECO:0000256" key="8">
    <source>
        <dbReference type="SAM" id="MobiDB-lite"/>
    </source>
</evidence>
<dbReference type="InterPro" id="IPR051537">
    <property type="entry name" value="DNA_Adenine_Mtase"/>
</dbReference>
<organism evidence="11 12">
    <name type="scientific">Carbonactinospora thermoautotrophica</name>
    <dbReference type="NCBI Taxonomy" id="1469144"/>
    <lineage>
        <taxon>Bacteria</taxon>
        <taxon>Bacillati</taxon>
        <taxon>Actinomycetota</taxon>
        <taxon>Actinomycetes</taxon>
        <taxon>Kitasatosporales</taxon>
        <taxon>Carbonactinosporaceae</taxon>
        <taxon>Carbonactinospora</taxon>
    </lineage>
</organism>
<dbReference type="PANTHER" id="PTHR42933">
    <property type="entry name" value="SLR6095 PROTEIN"/>
    <property type="match status" value="1"/>
</dbReference>
<dbReference type="AlphaFoldDB" id="A0A132ML17"/>
<comment type="caution">
    <text evidence="11">The sequence shown here is derived from an EMBL/GenBank/DDBJ whole genome shotgun (WGS) entry which is preliminary data.</text>
</comment>
<dbReference type="STRING" id="1469144.LI90_194"/>
<feature type="region of interest" description="Disordered" evidence="8">
    <location>
        <begin position="1"/>
        <end position="24"/>
    </location>
</feature>
<dbReference type="Proteomes" id="UP000070188">
    <property type="component" value="Unassembled WGS sequence"/>
</dbReference>
<gene>
    <name evidence="11" type="ORF">LI90_194</name>
</gene>
<dbReference type="GO" id="GO:0009307">
    <property type="term" value="P:DNA restriction-modification system"/>
    <property type="evidence" value="ECO:0007669"/>
    <property type="project" value="UniProtKB-KW"/>
</dbReference>
<evidence type="ECO:0000313" key="11">
    <source>
        <dbReference type="EMBL" id="KWW98567.1"/>
    </source>
</evidence>
<proteinExistence type="inferred from homology"/>
<dbReference type="GO" id="GO:0008170">
    <property type="term" value="F:N-methyltransferase activity"/>
    <property type="evidence" value="ECO:0007669"/>
    <property type="project" value="InterPro"/>
</dbReference>
<dbReference type="Pfam" id="PF02384">
    <property type="entry name" value="N6_Mtase"/>
    <property type="match status" value="1"/>
</dbReference>
<evidence type="ECO:0000259" key="10">
    <source>
        <dbReference type="Pfam" id="PF12161"/>
    </source>
</evidence>
<dbReference type="PATRIC" id="fig|1469144.10.peg.267"/>
<dbReference type="CDD" id="cd02440">
    <property type="entry name" value="AdoMet_MTases"/>
    <property type="match status" value="1"/>
</dbReference>
<evidence type="ECO:0000256" key="2">
    <source>
        <dbReference type="ARBA" id="ARBA00011900"/>
    </source>
</evidence>
<keyword evidence="12" id="KW-1185">Reference proteome</keyword>
<keyword evidence="3" id="KW-0489">Methyltransferase</keyword>
<dbReference type="InterPro" id="IPR022749">
    <property type="entry name" value="D12N6_MeTrfase_N"/>
</dbReference>
<sequence>MFQAFIDSEEEHVARQKAKTPPTTQQRLAAMIKRARDIMRTDPGLNGDLDRIPQLAWLLFLKAFDDLEEQRAIEYEGDGDYEPILPEKCRWKAWADDPRLTGDKLIEFVNETLLPTLRELPARSEERGLPDVLRDVFSGVENKMRSGYQLRELLNTLAQVHFTSADDIHTMAYLYESILREVRDAAGDSGEFYTPRPVIRFIVQQIDPKVGETVLDPACGTGGFLVETLEHVRPTAKSVHDRNRLELAVRGIEKKSQPYLLAVMNLLLHEVEVPGVTLGNALSLLQGDKSPSSQVDVVMTNPPFGGEESKEVISAFPEKYRTKETAWLFLTAVLDKLKPGGRCGMVVPNGVLFADDGTPRRIKERLLTECDLHTIVRLPDGVFAPYTDIPTNLLFFEKGRPTSEVWFYEIPPPEGRKKYTKMRPIAFEAFADCIAWWGGPKREGRVENDRAWKVPAAEIAERGYNLDLRNPNVPDDLAHRSPEELIKELIATEEEILSLLHDLQNGLEAGQ</sequence>
<dbReference type="GO" id="GO:0009007">
    <property type="term" value="F:site-specific DNA-methyltransferase (adenine-specific) activity"/>
    <property type="evidence" value="ECO:0007669"/>
    <property type="project" value="UniProtKB-EC"/>
</dbReference>
<evidence type="ECO:0000256" key="6">
    <source>
        <dbReference type="ARBA" id="ARBA00022747"/>
    </source>
</evidence>
<evidence type="ECO:0000256" key="7">
    <source>
        <dbReference type="ARBA" id="ARBA00047942"/>
    </source>
</evidence>
<feature type="domain" description="N6 adenine-specific DNA methyltransferase N-terminal" evidence="10">
    <location>
        <begin position="28"/>
        <end position="155"/>
    </location>
</feature>
<dbReference type="InterPro" id="IPR003356">
    <property type="entry name" value="DNA_methylase_A-5"/>
</dbReference>
<dbReference type="PRINTS" id="PR00507">
    <property type="entry name" value="N12N6MTFRASE"/>
</dbReference>
<evidence type="ECO:0000256" key="4">
    <source>
        <dbReference type="ARBA" id="ARBA00022679"/>
    </source>
</evidence>
<dbReference type="GO" id="GO:0032259">
    <property type="term" value="P:methylation"/>
    <property type="evidence" value="ECO:0007669"/>
    <property type="project" value="UniProtKB-KW"/>
</dbReference>
<accession>A0A132ML17</accession>
<evidence type="ECO:0000313" key="12">
    <source>
        <dbReference type="Proteomes" id="UP000070188"/>
    </source>
</evidence>
<keyword evidence="6" id="KW-0680">Restriction system</keyword>
<dbReference type="PANTHER" id="PTHR42933:SF4">
    <property type="entry name" value="TYPE I RESTRICTION ENZYME ECOKI METHYLASE SUBUNIT"/>
    <property type="match status" value="1"/>
</dbReference>
<dbReference type="Pfam" id="PF12161">
    <property type="entry name" value="HsdM_N"/>
    <property type="match status" value="1"/>
</dbReference>
<dbReference type="EMBL" id="LAXD01000001">
    <property type="protein sequence ID" value="KWW98567.1"/>
    <property type="molecule type" value="Genomic_DNA"/>
</dbReference>
<protein>
    <recommendedName>
        <fullName evidence="2">site-specific DNA-methyltransferase (adenine-specific)</fullName>
        <ecNumber evidence="2">2.1.1.72</ecNumber>
    </recommendedName>
</protein>
<comment type="catalytic activity">
    <reaction evidence="7">
        <text>a 2'-deoxyadenosine in DNA + S-adenosyl-L-methionine = an N(6)-methyl-2'-deoxyadenosine in DNA + S-adenosyl-L-homocysteine + H(+)</text>
        <dbReference type="Rhea" id="RHEA:15197"/>
        <dbReference type="Rhea" id="RHEA-COMP:12418"/>
        <dbReference type="Rhea" id="RHEA-COMP:12419"/>
        <dbReference type="ChEBI" id="CHEBI:15378"/>
        <dbReference type="ChEBI" id="CHEBI:57856"/>
        <dbReference type="ChEBI" id="CHEBI:59789"/>
        <dbReference type="ChEBI" id="CHEBI:90615"/>
        <dbReference type="ChEBI" id="CHEBI:90616"/>
        <dbReference type="EC" id="2.1.1.72"/>
    </reaction>
</comment>
<name>A0A132ML17_9ACTN</name>
<feature type="domain" description="DNA methylase adenine-specific" evidence="9">
    <location>
        <begin position="168"/>
        <end position="471"/>
    </location>
</feature>
<dbReference type="EC" id="2.1.1.72" evidence="2"/>
<keyword evidence="5" id="KW-0949">S-adenosyl-L-methionine</keyword>
<dbReference type="InterPro" id="IPR038333">
    <property type="entry name" value="T1MK-like_N_sf"/>
</dbReference>